<dbReference type="EMBL" id="FXBJ01000002">
    <property type="protein sequence ID" value="SMH38131.1"/>
    <property type="molecule type" value="Genomic_DNA"/>
</dbReference>
<accession>A0A1X7NM60</accession>
<dbReference type="AlphaFoldDB" id="A0A1X7NM60"/>
<sequence length="193" mass="22727">MSDLKLITDRMIEKKKIEIQETINQTKLEAKETIALAEVKLEEEKIKQLQLIDKRLAEDFEKNQNSLENQRRDEILAKKQHFLYNVFEEAQTTMEKWDEIRFQQFLLSVLEQFKTIETIELVLGEKSSQKVSKTWTDNAVQKGLLVLLSTETIDKKAGFIIKDKTGIQYNYLFDSLITEIRRQIIPSISKKLF</sequence>
<dbReference type="SUPFAM" id="SSF160527">
    <property type="entry name" value="V-type ATPase subunit E-like"/>
    <property type="match status" value="1"/>
</dbReference>
<organism evidence="1 2">
    <name type="scientific">Carnobacterium iners</name>
    <dbReference type="NCBI Taxonomy" id="1073423"/>
    <lineage>
        <taxon>Bacteria</taxon>
        <taxon>Bacillati</taxon>
        <taxon>Bacillota</taxon>
        <taxon>Bacilli</taxon>
        <taxon>Lactobacillales</taxon>
        <taxon>Carnobacteriaceae</taxon>
        <taxon>Carnobacterium</taxon>
    </lineage>
</organism>
<dbReference type="OrthoDB" id="2166166at2"/>
<reference evidence="1 2" key="1">
    <citation type="submission" date="2017-04" db="EMBL/GenBank/DDBJ databases">
        <authorList>
            <person name="Afonso C.L."/>
            <person name="Miller P.J."/>
            <person name="Scott M.A."/>
            <person name="Spackman E."/>
            <person name="Goraichik I."/>
            <person name="Dimitrov K.M."/>
            <person name="Suarez D.L."/>
            <person name="Swayne D.E."/>
        </authorList>
    </citation>
    <scope>NUCLEOTIDE SEQUENCE [LARGE SCALE GENOMIC DNA]</scope>
    <source>
        <strain evidence="1 2">LMG26642</strain>
    </source>
</reference>
<dbReference type="STRING" id="1073423.SAMN04488700_2103"/>
<evidence type="ECO:0000313" key="2">
    <source>
        <dbReference type="Proteomes" id="UP000193435"/>
    </source>
</evidence>
<dbReference type="Proteomes" id="UP000193435">
    <property type="component" value="Unassembled WGS sequence"/>
</dbReference>
<proteinExistence type="predicted"/>
<keyword evidence="2" id="KW-1185">Reference proteome</keyword>
<protein>
    <submittedName>
        <fullName evidence="1">V/A-type H+-transporting ATPase subunit E</fullName>
    </submittedName>
</protein>
<dbReference type="RefSeq" id="WP_085560143.1">
    <property type="nucleotide sequence ID" value="NZ_FOAH01000013.1"/>
</dbReference>
<dbReference type="Gene3D" id="3.30.2320.30">
    <property type="entry name" value="ATP synthase, E subunit, C-terminal"/>
    <property type="match status" value="1"/>
</dbReference>
<gene>
    <name evidence="1" type="ORF">SAMN04488700_2103</name>
</gene>
<dbReference type="InterPro" id="IPR038495">
    <property type="entry name" value="ATPase_E_C"/>
</dbReference>
<name>A0A1X7NM60_9LACT</name>
<evidence type="ECO:0000313" key="1">
    <source>
        <dbReference type="EMBL" id="SMH38131.1"/>
    </source>
</evidence>